<organism evidence="2 3">
    <name type="scientific">Sporothrix schenckii 1099-18</name>
    <dbReference type="NCBI Taxonomy" id="1397361"/>
    <lineage>
        <taxon>Eukaryota</taxon>
        <taxon>Fungi</taxon>
        <taxon>Dikarya</taxon>
        <taxon>Ascomycota</taxon>
        <taxon>Pezizomycotina</taxon>
        <taxon>Sordariomycetes</taxon>
        <taxon>Sordariomycetidae</taxon>
        <taxon>Ophiostomatales</taxon>
        <taxon>Ophiostomataceae</taxon>
        <taxon>Sporothrix</taxon>
    </lineage>
</organism>
<feature type="compositionally biased region" description="Polar residues" evidence="1">
    <location>
        <begin position="1"/>
        <end position="13"/>
    </location>
</feature>
<dbReference type="RefSeq" id="XP_016587713.1">
    <property type="nucleotide sequence ID" value="XM_016735537.1"/>
</dbReference>
<dbReference type="AlphaFoldDB" id="A0A0F2M5Y0"/>
<name>A0A0F2M5Y0_SPOSC</name>
<reference evidence="2 3" key="1">
    <citation type="journal article" date="2014" name="BMC Genomics">
        <title>Comparative genomics of the major fungal agents of human and animal Sporotrichosis: Sporothrix schenckii and Sporothrix brasiliensis.</title>
        <authorList>
            <person name="Teixeira M.M."/>
            <person name="de Almeida L.G."/>
            <person name="Kubitschek-Barreira P."/>
            <person name="Alves F.L."/>
            <person name="Kioshima E.S."/>
            <person name="Abadio A.K."/>
            <person name="Fernandes L."/>
            <person name="Derengowski L.S."/>
            <person name="Ferreira K.S."/>
            <person name="Souza R.C."/>
            <person name="Ruiz J.C."/>
            <person name="de Andrade N.C."/>
            <person name="Paes H.C."/>
            <person name="Nicola A.M."/>
            <person name="Albuquerque P."/>
            <person name="Gerber A.L."/>
            <person name="Martins V.P."/>
            <person name="Peconick L.D."/>
            <person name="Neto A.V."/>
            <person name="Chaucanez C.B."/>
            <person name="Silva P.A."/>
            <person name="Cunha O.L."/>
            <person name="de Oliveira F.F."/>
            <person name="dos Santos T.C."/>
            <person name="Barros A.L."/>
            <person name="Soares M.A."/>
            <person name="de Oliveira L.M."/>
            <person name="Marini M.M."/>
            <person name="Villalobos-Duno H."/>
            <person name="Cunha M.M."/>
            <person name="de Hoog S."/>
            <person name="da Silveira J.F."/>
            <person name="Henrissat B."/>
            <person name="Nino-Vega G.A."/>
            <person name="Cisalpino P.S."/>
            <person name="Mora-Montes H.M."/>
            <person name="Almeida S.R."/>
            <person name="Stajich J.E."/>
            <person name="Lopes-Bezerra L.M."/>
            <person name="Vasconcelos A.T."/>
            <person name="Felipe M.S."/>
        </authorList>
    </citation>
    <scope>NUCLEOTIDE SEQUENCE [LARGE SCALE GENOMIC DNA]</scope>
    <source>
        <strain evidence="2 3">1099-18</strain>
    </source>
</reference>
<accession>A0A0F2M5Y0</accession>
<gene>
    <name evidence="2" type="ORF">SPSK_08953</name>
</gene>
<reference evidence="2 3" key="2">
    <citation type="journal article" date="2015" name="Eukaryot. Cell">
        <title>Asexual propagation of a virulent clone complex in a human and feline outbreak of sporotrichosis.</title>
        <authorList>
            <person name="Teixeira Mde M."/>
            <person name="Rodrigues A.M."/>
            <person name="Tsui C.K."/>
            <person name="de Almeida L.G."/>
            <person name="Van Diepeningen A.D."/>
            <person name="van den Ende B.G."/>
            <person name="Fernandes G.F."/>
            <person name="Kano R."/>
            <person name="Hamelin R.C."/>
            <person name="Lopes-Bezerra L.M."/>
            <person name="Vasconcelos A.T."/>
            <person name="de Hoog S."/>
            <person name="de Camargo Z.P."/>
            <person name="Felipe M.S."/>
        </authorList>
    </citation>
    <scope>NUCLEOTIDE SEQUENCE [LARGE SCALE GENOMIC DNA]</scope>
    <source>
        <strain evidence="2 3">1099-18</strain>
    </source>
</reference>
<proteinExistence type="predicted"/>
<evidence type="ECO:0000313" key="2">
    <source>
        <dbReference type="EMBL" id="KJR85037.1"/>
    </source>
</evidence>
<dbReference type="EMBL" id="AXCR01000007">
    <property type="protein sequence ID" value="KJR85037.1"/>
    <property type="molecule type" value="Genomic_DNA"/>
</dbReference>
<feature type="region of interest" description="Disordered" evidence="1">
    <location>
        <begin position="1"/>
        <end position="22"/>
    </location>
</feature>
<evidence type="ECO:0000256" key="1">
    <source>
        <dbReference type="SAM" id="MobiDB-lite"/>
    </source>
</evidence>
<sequence length="526" mass="58584">MTGQDQLSSSPMSSPVIHTPDSDWVFDKFEDGPSIWDDARGRQVRTPDNLDHEVSLPPIKPKAVGRFAFGGDLEDCGAGLAPLFREAQERIFALRLDDTARPSIVPPSTAQPVQTVSVDMQNGMASPNVATQNTHIRSDDWYQPDIDAWCNPDVGCSSYPIILAGESHFERVPVDQPVVLWPEFNSDLPLPENRTETTGASHRTSPVTTTAHSAGNPFGGHRCTESRHAGNFGCADFRLRIVHDTSYDGLFPGRFQGVVDFQVCEKSMASHLPGWEAIKNEEYPIPGAPMNIYVTSDLETAKYAAKWLFDQIHYTSTEASTEYIDMRTVSSVVELAAELGGAGPRIDGFIRWALLNAEVSSLEETIFGLHAAAFSTSNYDLFSMFQPFLALNFTGEEVSNCLKKLSTVAPYLPYVLHRPLFSNIVVRRRIVHIIMQIVELAIDEAWQEPIDVTRFHFLCALKYRFMSQAALTSDSFDLSGLMHYMREVVLVHKEPYGQLLADFRSAFTGQGLNPDFSPLSLLQHYN</sequence>
<feature type="compositionally biased region" description="Polar residues" evidence="1">
    <location>
        <begin position="196"/>
        <end position="213"/>
    </location>
</feature>
<evidence type="ECO:0000313" key="3">
    <source>
        <dbReference type="Proteomes" id="UP000033710"/>
    </source>
</evidence>
<dbReference type="Proteomes" id="UP000033710">
    <property type="component" value="Unassembled WGS sequence"/>
</dbReference>
<dbReference type="GeneID" id="27670814"/>
<protein>
    <submittedName>
        <fullName evidence="2">Uncharacterized protein</fullName>
    </submittedName>
</protein>
<dbReference type="VEuPathDB" id="FungiDB:SPSK_08953"/>
<dbReference type="KEGG" id="ssck:SPSK_08953"/>
<dbReference type="OrthoDB" id="10295681at2759"/>
<feature type="region of interest" description="Disordered" evidence="1">
    <location>
        <begin position="190"/>
        <end position="218"/>
    </location>
</feature>
<comment type="caution">
    <text evidence="2">The sequence shown here is derived from an EMBL/GenBank/DDBJ whole genome shotgun (WGS) entry which is preliminary data.</text>
</comment>